<protein>
    <recommendedName>
        <fullName evidence="2">CBM2 domain-containing protein</fullName>
    </recommendedName>
</protein>
<dbReference type="PANTHER" id="PTHR19328:SF13">
    <property type="entry name" value="HIPL1 PROTEIN"/>
    <property type="match status" value="1"/>
</dbReference>
<dbReference type="GO" id="GO:0004553">
    <property type="term" value="F:hydrolase activity, hydrolyzing O-glycosyl compounds"/>
    <property type="evidence" value="ECO:0007669"/>
    <property type="project" value="InterPro"/>
</dbReference>
<feature type="compositionally biased region" description="Low complexity" evidence="1">
    <location>
        <begin position="387"/>
        <end position="402"/>
    </location>
</feature>
<sequence length="509" mass="52646">MIDVDVAGTLVGESDPPSDLPGVLMFLVRRPSWATLAALTGAALVGALVLRPALPSAAQAAGGYDFTRPNTVATGLAVPWGMAFLPDGSALVVERDSARLLQVRTGAAPTVLGTVPGVVPGGEGGLLGLAVSPTFSQDNLVYAYFTAANDNRIVRFPLTAIQNQTVVVSGLAKATIHNGGRIAFGPDGMLYAGVGDAGQTANAQNQQSRNGKILRMRPDGTVPPGNPFTNSLVYSLGHRNVQGLAWDTQGRLYATEFGQNTWDEVNQIVAGGNYGWPTVEGIGNNPSFRNPIVQWTTAEASPSGAAIANGTLFAAALRGTRLWAVPLTAAGGAGTPVAELQGQFGRLRTVVVGPDGWLWVTTSNRDGRGSPAQSDDRVLRFPPVGTQPSASSSAPSSSASVSQAPGGCAVRWEVNDWGTGFVVNVTVTNRGPALNGWALSWTFGGNQRVTGAWQTRITQTGTAVTAANETYNATLATNGTVAFGFQGTYTGGNARPTDIRLGSTPCTVT</sequence>
<dbReference type="InterPro" id="IPR012938">
    <property type="entry name" value="Glc/Sorbosone_DH"/>
</dbReference>
<dbReference type="Gene3D" id="2.60.40.290">
    <property type="match status" value="1"/>
</dbReference>
<evidence type="ECO:0000313" key="4">
    <source>
        <dbReference type="Proteomes" id="UP000612585"/>
    </source>
</evidence>
<evidence type="ECO:0000313" key="3">
    <source>
        <dbReference type="EMBL" id="GIJ62772.1"/>
    </source>
</evidence>
<dbReference type="InterPro" id="IPR012291">
    <property type="entry name" value="CBM2_carb-bd_dom_sf"/>
</dbReference>
<dbReference type="InterPro" id="IPR011042">
    <property type="entry name" value="6-blade_b-propeller_TolB-like"/>
</dbReference>
<dbReference type="PROSITE" id="PS51173">
    <property type="entry name" value="CBM2"/>
    <property type="match status" value="1"/>
</dbReference>
<dbReference type="Gene3D" id="2.120.10.30">
    <property type="entry name" value="TolB, C-terminal domain"/>
    <property type="match status" value="1"/>
</dbReference>
<dbReference type="Pfam" id="PF07995">
    <property type="entry name" value="GSDH"/>
    <property type="match status" value="1"/>
</dbReference>
<dbReference type="GO" id="GO:0005975">
    <property type="term" value="P:carbohydrate metabolic process"/>
    <property type="evidence" value="ECO:0007669"/>
    <property type="project" value="InterPro"/>
</dbReference>
<dbReference type="SUPFAM" id="SSF49384">
    <property type="entry name" value="Carbohydrate-binding domain"/>
    <property type="match status" value="1"/>
</dbReference>
<feature type="domain" description="CBM2" evidence="2">
    <location>
        <begin position="401"/>
        <end position="509"/>
    </location>
</feature>
<dbReference type="GO" id="GO:0030247">
    <property type="term" value="F:polysaccharide binding"/>
    <property type="evidence" value="ECO:0007669"/>
    <property type="project" value="UniProtKB-UniRule"/>
</dbReference>
<dbReference type="InterPro" id="IPR008965">
    <property type="entry name" value="CBM2/CBM3_carb-bd_dom_sf"/>
</dbReference>
<dbReference type="PANTHER" id="PTHR19328">
    <property type="entry name" value="HEDGEHOG-INTERACTING PROTEIN"/>
    <property type="match status" value="1"/>
</dbReference>
<dbReference type="Pfam" id="PF00553">
    <property type="entry name" value="CBM_2"/>
    <property type="match status" value="1"/>
</dbReference>
<evidence type="ECO:0000259" key="2">
    <source>
        <dbReference type="PROSITE" id="PS51173"/>
    </source>
</evidence>
<proteinExistence type="predicted"/>
<keyword evidence="4" id="KW-1185">Reference proteome</keyword>
<feature type="region of interest" description="Disordered" evidence="1">
    <location>
        <begin position="362"/>
        <end position="402"/>
    </location>
</feature>
<dbReference type="EMBL" id="BOPG01000083">
    <property type="protein sequence ID" value="GIJ62772.1"/>
    <property type="molecule type" value="Genomic_DNA"/>
</dbReference>
<evidence type="ECO:0000256" key="1">
    <source>
        <dbReference type="SAM" id="MobiDB-lite"/>
    </source>
</evidence>
<gene>
    <name evidence="3" type="ORF">Vau01_102880</name>
</gene>
<dbReference type="AlphaFoldDB" id="A0A8J4E8G7"/>
<organism evidence="3 4">
    <name type="scientific">Virgisporangium aurantiacum</name>
    <dbReference type="NCBI Taxonomy" id="175570"/>
    <lineage>
        <taxon>Bacteria</taxon>
        <taxon>Bacillati</taxon>
        <taxon>Actinomycetota</taxon>
        <taxon>Actinomycetes</taxon>
        <taxon>Micromonosporales</taxon>
        <taxon>Micromonosporaceae</taxon>
        <taxon>Virgisporangium</taxon>
    </lineage>
</organism>
<dbReference type="Proteomes" id="UP000612585">
    <property type="component" value="Unassembled WGS sequence"/>
</dbReference>
<dbReference type="SUPFAM" id="SSF50952">
    <property type="entry name" value="Soluble quinoprotein glucose dehydrogenase"/>
    <property type="match status" value="1"/>
</dbReference>
<dbReference type="InterPro" id="IPR001919">
    <property type="entry name" value="CBD2"/>
</dbReference>
<name>A0A8J4E8G7_9ACTN</name>
<dbReference type="SMART" id="SM00637">
    <property type="entry name" value="CBD_II"/>
    <property type="match status" value="1"/>
</dbReference>
<comment type="caution">
    <text evidence="3">The sequence shown here is derived from an EMBL/GenBank/DDBJ whole genome shotgun (WGS) entry which is preliminary data.</text>
</comment>
<accession>A0A8J4E8G7</accession>
<dbReference type="InterPro" id="IPR011041">
    <property type="entry name" value="Quinoprot_gluc/sorb_DH_b-prop"/>
</dbReference>
<reference evidence="3" key="1">
    <citation type="submission" date="2021-01" db="EMBL/GenBank/DDBJ databases">
        <title>Whole genome shotgun sequence of Virgisporangium aurantiacum NBRC 16421.</title>
        <authorList>
            <person name="Komaki H."/>
            <person name="Tamura T."/>
        </authorList>
    </citation>
    <scope>NUCLEOTIDE SEQUENCE</scope>
    <source>
        <strain evidence="3">NBRC 16421</strain>
    </source>
</reference>